<gene>
    <name evidence="3" type="ORF">GCM10010832_09330</name>
</gene>
<feature type="coiled-coil region" evidence="1">
    <location>
        <begin position="633"/>
        <end position="723"/>
    </location>
</feature>
<evidence type="ECO:0000313" key="3">
    <source>
        <dbReference type="EMBL" id="GGE31024.1"/>
    </source>
</evidence>
<reference evidence="4" key="1">
    <citation type="journal article" date="2019" name="Int. J. Syst. Evol. Microbiol.">
        <title>The Global Catalogue of Microorganisms (GCM) 10K type strain sequencing project: providing services to taxonomists for standard genome sequencing and annotation.</title>
        <authorList>
            <consortium name="The Broad Institute Genomics Platform"/>
            <consortium name="The Broad Institute Genome Sequencing Center for Infectious Disease"/>
            <person name="Wu L."/>
            <person name="Ma J."/>
        </authorList>
    </citation>
    <scope>NUCLEOTIDE SEQUENCE [LARGE SCALE GENOMIC DNA]</scope>
    <source>
        <strain evidence="4">CGMCC 1.12931</strain>
    </source>
</reference>
<feature type="compositionally biased region" description="Acidic residues" evidence="2">
    <location>
        <begin position="99"/>
        <end position="110"/>
    </location>
</feature>
<protein>
    <recommendedName>
        <fullName evidence="5">DUF349 domain-containing protein</fullName>
    </recommendedName>
</protein>
<keyword evidence="1" id="KW-0175">Coiled coil</keyword>
<proteinExistence type="predicted"/>
<evidence type="ECO:0000256" key="2">
    <source>
        <dbReference type="SAM" id="MobiDB-lite"/>
    </source>
</evidence>
<evidence type="ECO:0000256" key="1">
    <source>
        <dbReference type="SAM" id="Coils"/>
    </source>
</evidence>
<feature type="compositionally biased region" description="Basic and acidic residues" evidence="2">
    <location>
        <begin position="25"/>
        <end position="98"/>
    </location>
</feature>
<dbReference type="Proteomes" id="UP000599179">
    <property type="component" value="Unassembled WGS sequence"/>
</dbReference>
<evidence type="ECO:0008006" key="5">
    <source>
        <dbReference type="Google" id="ProtNLM"/>
    </source>
</evidence>
<feature type="compositionally biased region" description="Basic and acidic residues" evidence="2">
    <location>
        <begin position="115"/>
        <end position="132"/>
    </location>
</feature>
<dbReference type="InterPro" id="IPR007139">
    <property type="entry name" value="DUF349"/>
</dbReference>
<comment type="caution">
    <text evidence="3">The sequence shown here is derived from an EMBL/GenBank/DDBJ whole genome shotgun (WGS) entry which is preliminary data.</text>
</comment>
<dbReference type="Pfam" id="PF03993">
    <property type="entry name" value="DUF349"/>
    <property type="match status" value="5"/>
</dbReference>
<accession>A0ABQ1SFQ4</accession>
<keyword evidence="4" id="KW-1185">Reference proteome</keyword>
<feature type="region of interest" description="Disordered" evidence="2">
    <location>
        <begin position="25"/>
        <end position="150"/>
    </location>
</feature>
<evidence type="ECO:0000313" key="4">
    <source>
        <dbReference type="Proteomes" id="UP000599179"/>
    </source>
</evidence>
<name>A0ABQ1SFQ4_9FLAO</name>
<organism evidence="3 4">
    <name type="scientific">Psychroflexus planctonicus</name>
    <dbReference type="NCBI Taxonomy" id="1526575"/>
    <lineage>
        <taxon>Bacteria</taxon>
        <taxon>Pseudomonadati</taxon>
        <taxon>Bacteroidota</taxon>
        <taxon>Flavobacteriia</taxon>
        <taxon>Flavobacteriales</taxon>
        <taxon>Flavobacteriaceae</taxon>
        <taxon>Psychroflexus</taxon>
    </lineage>
</organism>
<dbReference type="EMBL" id="BMGM01000003">
    <property type="protein sequence ID" value="GGE31024.1"/>
    <property type="molecule type" value="Genomic_DNA"/>
</dbReference>
<sequence length="723" mass="86392">MHQVIIFQLLLGTLTLKKMSEEANKDLRQEETNRKEEKSAKSPEPKKDLAEKNVEETSENQKDKTDSAVDKNVEDATEKEVVSDENKVVDQAENKEVQVEENQEEAETSVETEQVNERSEASEKKEEDKKVEDELDEANAEDAEDEDVSQRHGIEMKDYESMSLDELVIELESLLSKEKIQAIRDHVTNIKIEFDKKFNEIVEEKKEAFIEEGGNIIDFQYASPVKKKFNSIYFDYREKRDNYYSQLKKNLNQNLNERLSIIEELKNMIGSGESMNSTFKQFKDLQERWKNAGSVPKSDYKQVWQNYHFHVERFYDFLHLDREFRDMDFKHNLDQKLKLISRAEELANEDDMNRAFRELQLLHKMWKEELGPVAREYREDIWEKFSKATQVIHDKRQAYFDELDKEREKNLAVKNDVIEEIRKIADQEVTSHQDAQTKMKHIEKLREIFFKAGKVPRKDMDDVWDAFKKNTRSFNRKKNAFYKNLKREQFENLEKKQELIKIAEENKDSEDFDTVTPLMKKIQDQWKEIGHVPRKDSDKIWKKFKKACNHYFDRLHAQKNEDLDEEFKAFVAKKDLINKLKSTKLKDDKEADLKTLKEFIKTWSEIGSVPQNKRYIEGKFNRALDQLFKKIGVERQKAELLKYETRLQDLDEGSDRDVNREVFFLRKKIDETKENINQFENNLQFFSSKDESNPLVKEVMDKIERYREELEMWKTKLKKINEL</sequence>
<feature type="compositionally biased region" description="Acidic residues" evidence="2">
    <location>
        <begin position="133"/>
        <end position="147"/>
    </location>
</feature>